<evidence type="ECO:0000256" key="1">
    <source>
        <dbReference type="ARBA" id="ARBA00022723"/>
    </source>
</evidence>
<evidence type="ECO:0000256" key="3">
    <source>
        <dbReference type="ARBA" id="ARBA00022833"/>
    </source>
</evidence>
<dbReference type="InterPro" id="IPR001841">
    <property type="entry name" value="Znf_RING"/>
</dbReference>
<reference evidence="11" key="2">
    <citation type="submission" date="2019-11" db="EMBL/GenBank/DDBJ databases">
        <title>Complete Genome Sequences of Seven New Chrysodeixis includens NPV Isolates from Minas Gerais and Mato Grosso States in Brazil.</title>
        <authorList>
            <person name="Craveiro S.R."/>
            <person name="Monteiro L.L.S."/>
            <person name="Santos L.A.V.M."/>
            <person name="Togawa R.C."/>
            <person name="Inglis P.W."/>
            <person name="Ribeiro Z.M.A."/>
            <person name="Ribeiro B.M."/>
            <person name="Castro M.E.B."/>
        </authorList>
    </citation>
    <scope>NUCLEOTIDE SEQUENCE</scope>
    <source>
        <strain evidence="10">ChinNPV-MG.A</strain>
        <strain evidence="9">ChinNPV-MG.B</strain>
        <strain evidence="11">ChinNPV-MT.A</strain>
        <strain evidence="12">ChinNPV-MT.B</strain>
        <strain evidence="13">ChinNPV-MT.C</strain>
        <strain evidence="14">ChinNPV-MT.D</strain>
        <strain evidence="15">ChinNPV-MT.E</strain>
    </source>
</reference>
<dbReference type="Gene3D" id="3.30.40.10">
    <property type="entry name" value="Zinc/RING finger domain, C3HC4 (zinc finger)"/>
    <property type="match status" value="1"/>
</dbReference>
<dbReference type="PROSITE" id="PS50089">
    <property type="entry name" value="ZF_RING_2"/>
    <property type="match status" value="1"/>
</dbReference>
<evidence type="ECO:0000313" key="11">
    <source>
        <dbReference type="EMBL" id="QGW49525.1"/>
    </source>
</evidence>
<evidence type="ECO:0000256" key="4">
    <source>
        <dbReference type="PROSITE-ProRule" id="PRU00175"/>
    </source>
</evidence>
<dbReference type="EMBL" id="KU669292">
    <property type="protein sequence ID" value="AOL56975.1"/>
    <property type="molecule type" value="Genomic_DNA"/>
</dbReference>
<keyword evidence="1" id="KW-0479">Metal-binding</keyword>
<dbReference type="EMBL" id="KU669289">
    <property type="protein sequence ID" value="AOL56550.1"/>
    <property type="molecule type" value="Genomic_DNA"/>
</dbReference>
<dbReference type="InterPro" id="IPR017907">
    <property type="entry name" value="Znf_RING_CS"/>
</dbReference>
<accession>A0A1C8ZYF2</accession>
<organism evidence="8">
    <name type="scientific">Chrysodeixis includens nucleopolyhedrovirus</name>
    <dbReference type="NCBI Taxonomy" id="1207438"/>
    <lineage>
        <taxon>Viruses</taxon>
        <taxon>Viruses incertae sedis</taxon>
        <taxon>Naldaviricetes</taxon>
        <taxon>Lefavirales</taxon>
        <taxon>Baculoviridae</taxon>
        <taxon>Alphabaculovirus</taxon>
        <taxon>Alphabaculovirus chrincludentis</taxon>
        <taxon>Alphabaculovirus alterchrincludentis</taxon>
    </lineage>
</organism>
<evidence type="ECO:0000313" key="7">
    <source>
        <dbReference type="EMBL" id="AOL56691.1"/>
    </source>
</evidence>
<dbReference type="EMBL" id="MN689112">
    <property type="protein sequence ID" value="QGW49525.1"/>
    <property type="molecule type" value="Genomic_DNA"/>
</dbReference>
<sequence length="170" mass="19808">MVDVGFVVKTCDFDYMIYINRNGRVEKRKTTIIKSIQFTDLKNNKILDMSFNKQNRLLLDVLQISDLYIKNSSNVNNVVLSSEDECAICMQKIRRRGRRSYSHPNNCDHVFCIDCLRIWSQNNNSCPMCRTPYASVIDKRCVDSSLLTKKVYPGTVKFLLKKFVTDVQFI</sequence>
<dbReference type="InterPro" id="IPR013083">
    <property type="entry name" value="Znf_RING/FYVE/PHD"/>
</dbReference>
<dbReference type="EMBL" id="MN542939">
    <property type="protein sequence ID" value="QGW49385.1"/>
    <property type="molecule type" value="Genomic_DNA"/>
</dbReference>
<evidence type="ECO:0000313" key="14">
    <source>
        <dbReference type="EMBL" id="QGW49945.1"/>
    </source>
</evidence>
<evidence type="ECO:0000313" key="12">
    <source>
        <dbReference type="EMBL" id="QGW49665.1"/>
    </source>
</evidence>
<dbReference type="GO" id="GO:0008270">
    <property type="term" value="F:zinc ion binding"/>
    <property type="evidence" value="ECO:0007669"/>
    <property type="project" value="UniProtKB-KW"/>
</dbReference>
<evidence type="ECO:0000313" key="8">
    <source>
        <dbReference type="EMBL" id="AOL56975.1"/>
    </source>
</evidence>
<dbReference type="PROSITE" id="PS00518">
    <property type="entry name" value="ZF_RING_1"/>
    <property type="match status" value="1"/>
</dbReference>
<evidence type="ECO:0000259" key="5">
    <source>
        <dbReference type="PROSITE" id="PS50089"/>
    </source>
</evidence>
<dbReference type="PANTHER" id="PTHR45969">
    <property type="entry name" value="RING ZINC FINGER PROTEIN-RELATED"/>
    <property type="match status" value="1"/>
</dbReference>
<dbReference type="GO" id="GO:0016567">
    <property type="term" value="P:protein ubiquitination"/>
    <property type="evidence" value="ECO:0007669"/>
    <property type="project" value="TreeGrafter"/>
</dbReference>
<evidence type="ECO:0000256" key="2">
    <source>
        <dbReference type="ARBA" id="ARBA00022771"/>
    </source>
</evidence>
<dbReference type="EMBL" id="MN689113">
    <property type="protein sequence ID" value="QGW49665.1"/>
    <property type="molecule type" value="Genomic_DNA"/>
</dbReference>
<proteinExistence type="predicted"/>
<protein>
    <recommendedName>
        <fullName evidence="5">RING-type domain-containing protein</fullName>
    </recommendedName>
</protein>
<evidence type="ECO:0000313" key="15">
    <source>
        <dbReference type="EMBL" id="QGW50085.1"/>
    </source>
</evidence>
<reference evidence="8" key="1">
    <citation type="journal article" date="2016" name="Genome Announc.">
        <title>Complete genomes of six Chrysodeixis includens nucleopolyhedrovirus isolates.</title>
        <authorList>
            <person name="Craveiro S.R."/>
            <person name="Santos L.A.V.M."/>
            <person name="Togawa R.C."/>
            <person name="Inglis P.W."/>
            <person name="Grynberg P."/>
            <person name="Ribeiro Z.M.A."/>
            <person name="Ribeiro B.M."/>
            <person name="Castro M.E.B."/>
        </authorList>
    </citation>
    <scope>NUCLEOTIDE SEQUENCE</scope>
    <source>
        <strain evidence="6">IA</strain>
        <strain evidence="7">IB</strain>
        <strain evidence="8">ID</strain>
    </source>
</reference>
<dbReference type="SMART" id="SM00184">
    <property type="entry name" value="RING"/>
    <property type="match status" value="1"/>
</dbReference>
<name>A0A1C8ZYF2_9ABAC</name>
<evidence type="ECO:0000313" key="9">
    <source>
        <dbReference type="EMBL" id="QGW49245.1"/>
    </source>
</evidence>
<gene>
    <name evidence="9" type="primary">ORF-112</name>
</gene>
<evidence type="ECO:0000313" key="10">
    <source>
        <dbReference type="EMBL" id="QGW49385.1"/>
    </source>
</evidence>
<keyword evidence="3" id="KW-0862">Zinc</keyword>
<dbReference type="EMBL" id="KU669290">
    <property type="protein sequence ID" value="AOL56691.1"/>
    <property type="molecule type" value="Genomic_DNA"/>
</dbReference>
<dbReference type="PANTHER" id="PTHR45969:SF69">
    <property type="entry name" value="FINGER DOMAIN PROTEIN, PUTATIVE (AFU_ORTHOLOGUE AFUA_3G12190)-RELATED"/>
    <property type="match status" value="1"/>
</dbReference>
<evidence type="ECO:0000313" key="6">
    <source>
        <dbReference type="EMBL" id="AOL56550.1"/>
    </source>
</evidence>
<dbReference type="Pfam" id="PF13639">
    <property type="entry name" value="zf-RING_2"/>
    <property type="match status" value="1"/>
</dbReference>
<keyword evidence="2 4" id="KW-0863">Zinc-finger</keyword>
<dbReference type="EMBL" id="MN689115">
    <property type="protein sequence ID" value="QGW49945.1"/>
    <property type="molecule type" value="Genomic_DNA"/>
</dbReference>
<dbReference type="GO" id="GO:0061630">
    <property type="term" value="F:ubiquitin protein ligase activity"/>
    <property type="evidence" value="ECO:0007669"/>
    <property type="project" value="TreeGrafter"/>
</dbReference>
<dbReference type="EMBL" id="MN689116">
    <property type="protein sequence ID" value="QGW50085.1"/>
    <property type="molecule type" value="Genomic_DNA"/>
</dbReference>
<dbReference type="EMBL" id="MN689114">
    <property type="protein sequence ID" value="QGW49805.1"/>
    <property type="molecule type" value="Genomic_DNA"/>
</dbReference>
<evidence type="ECO:0000313" key="13">
    <source>
        <dbReference type="EMBL" id="QGW49805.1"/>
    </source>
</evidence>
<feature type="domain" description="RING-type" evidence="5">
    <location>
        <begin position="86"/>
        <end position="130"/>
    </location>
</feature>
<dbReference type="SUPFAM" id="SSF57850">
    <property type="entry name" value="RING/U-box"/>
    <property type="match status" value="1"/>
</dbReference>
<dbReference type="EMBL" id="MN542938">
    <property type="protein sequence ID" value="QGW49245.1"/>
    <property type="molecule type" value="Genomic_DNA"/>
</dbReference>